<evidence type="ECO:0000256" key="3">
    <source>
        <dbReference type="SAM" id="MobiDB-lite"/>
    </source>
</evidence>
<feature type="compositionally biased region" description="Polar residues" evidence="3">
    <location>
        <begin position="50"/>
        <end position="59"/>
    </location>
</feature>
<evidence type="ECO:0008006" key="8">
    <source>
        <dbReference type="Google" id="ProtNLM"/>
    </source>
</evidence>
<dbReference type="GO" id="GO:0061630">
    <property type="term" value="F:ubiquitin protein ligase activity"/>
    <property type="evidence" value="ECO:0007669"/>
    <property type="project" value="InterPro"/>
</dbReference>
<sequence>MKKTRPEKHTPKLASKRANDCVVSGSGSKRENGSSTAAGGGSSKREHSSPVDTSSSKENISPEKGPPIKYGELIVVGYNGSLPQGDKGRRRSKFALLKRAHANGVKPVKHHVVRNPQQSELIQNSNQHSVSFTLNRGQAIIVQYDPDSDVDMFQIGRSSESPIDFVVMDTIPGDQRAEMSVVPQSTISRFACRILVERNPPYTARIFAAGFDSEKNIFLGEKATKWHSGCEIDGLTTNGVLIVRPVGGFSQDSKAGVWREVSVGGGIYALRDSRSTPQKNSLVETEDNILRDGTLIDLCGATLLWRSAVGLLASPSRRELEHKIEEINAGRPQCPVGLNTLVLPCKNRRIESEKQPYVYINCGHVHGQHRWGLETDSDSRVCPMCRKSSVFTKLQMGSETSFYVDSEPPTHSFCPCGHMASEKTVKYWTSVAIPHGCHGFRAACPFCATPLTGDPGWVKLILQDHVD</sequence>
<evidence type="ECO:0000259" key="4">
    <source>
        <dbReference type="Pfam" id="PF04710"/>
    </source>
</evidence>
<comment type="similarity">
    <text evidence="1">Belongs to the pellino family.</text>
</comment>
<dbReference type="GO" id="GO:0000209">
    <property type="term" value="P:protein polyubiquitination"/>
    <property type="evidence" value="ECO:0007669"/>
    <property type="project" value="InterPro"/>
</dbReference>
<keyword evidence="7" id="KW-1185">Reference proteome</keyword>
<evidence type="ECO:0000256" key="2">
    <source>
        <dbReference type="ARBA" id="ARBA00022553"/>
    </source>
</evidence>
<evidence type="ECO:0000313" key="7">
    <source>
        <dbReference type="Proteomes" id="UP001209878"/>
    </source>
</evidence>
<organism evidence="6 7">
    <name type="scientific">Ridgeia piscesae</name>
    <name type="common">Tubeworm</name>
    <dbReference type="NCBI Taxonomy" id="27915"/>
    <lineage>
        <taxon>Eukaryota</taxon>
        <taxon>Metazoa</taxon>
        <taxon>Spiralia</taxon>
        <taxon>Lophotrochozoa</taxon>
        <taxon>Annelida</taxon>
        <taxon>Polychaeta</taxon>
        <taxon>Sedentaria</taxon>
        <taxon>Canalipalpata</taxon>
        <taxon>Sabellida</taxon>
        <taxon>Siboglinidae</taxon>
        <taxon>Ridgeia</taxon>
    </lineage>
</organism>
<name>A0AAD9N9S7_RIDPI</name>
<feature type="region of interest" description="Disordered" evidence="3">
    <location>
        <begin position="1"/>
        <end position="66"/>
    </location>
</feature>
<feature type="domain" description="Pellino FHA" evidence="4">
    <location>
        <begin position="66"/>
        <end position="322"/>
    </location>
</feature>
<evidence type="ECO:0000259" key="5">
    <source>
        <dbReference type="Pfam" id="PF20723"/>
    </source>
</evidence>
<dbReference type="Pfam" id="PF04710">
    <property type="entry name" value="Pellino_FHA"/>
    <property type="match status" value="1"/>
</dbReference>
<dbReference type="InterPro" id="IPR006800">
    <property type="entry name" value="Pellino_fam"/>
</dbReference>
<dbReference type="Proteomes" id="UP001209878">
    <property type="component" value="Unassembled WGS sequence"/>
</dbReference>
<dbReference type="Pfam" id="PF20723">
    <property type="entry name" value="Pellino_RING"/>
    <property type="match status" value="1"/>
</dbReference>
<reference evidence="6" key="1">
    <citation type="journal article" date="2023" name="Mol. Biol. Evol.">
        <title>Third-Generation Sequencing Reveals the Adaptive Role of the Epigenome in Three Deep-Sea Polychaetes.</title>
        <authorList>
            <person name="Perez M."/>
            <person name="Aroh O."/>
            <person name="Sun Y."/>
            <person name="Lan Y."/>
            <person name="Juniper S.K."/>
            <person name="Young C.R."/>
            <person name="Angers B."/>
            <person name="Qian P.Y."/>
        </authorList>
    </citation>
    <scope>NUCLEOTIDE SEQUENCE</scope>
    <source>
        <strain evidence="6">R07B-5</strain>
    </source>
</reference>
<dbReference type="AlphaFoldDB" id="A0AAD9N9S7"/>
<protein>
    <recommendedName>
        <fullName evidence="8">Pellino</fullName>
    </recommendedName>
</protein>
<dbReference type="EMBL" id="JAODUO010001657">
    <property type="protein sequence ID" value="KAK2160286.1"/>
    <property type="molecule type" value="Genomic_DNA"/>
</dbReference>
<dbReference type="InterPro" id="IPR048334">
    <property type="entry name" value="Pellino_FHA"/>
</dbReference>
<dbReference type="PIRSF" id="PIRSF038886">
    <property type="entry name" value="Pellino"/>
    <property type="match status" value="1"/>
</dbReference>
<dbReference type="InterPro" id="IPR048335">
    <property type="entry name" value="Pellino_RING"/>
</dbReference>
<feature type="domain" description="Pellino RING" evidence="5">
    <location>
        <begin position="327"/>
        <end position="467"/>
    </location>
</feature>
<comment type="caution">
    <text evidence="6">The sequence shown here is derived from an EMBL/GenBank/DDBJ whole genome shotgun (WGS) entry which is preliminary data.</text>
</comment>
<gene>
    <name evidence="6" type="ORF">NP493_1652g00013</name>
</gene>
<dbReference type="GO" id="GO:0008592">
    <property type="term" value="P:regulation of Toll signaling pathway"/>
    <property type="evidence" value="ECO:0007669"/>
    <property type="project" value="InterPro"/>
</dbReference>
<accession>A0AAD9N9S7</accession>
<keyword evidence="2" id="KW-0597">Phosphoprotein</keyword>
<evidence type="ECO:0000313" key="6">
    <source>
        <dbReference type="EMBL" id="KAK2160286.1"/>
    </source>
</evidence>
<dbReference type="PANTHER" id="PTHR12098:SF2">
    <property type="entry name" value="PROTEIN PELLINO"/>
    <property type="match status" value="1"/>
</dbReference>
<evidence type="ECO:0000256" key="1">
    <source>
        <dbReference type="ARBA" id="ARBA00005639"/>
    </source>
</evidence>
<proteinExistence type="inferred from homology"/>
<dbReference type="PANTHER" id="PTHR12098">
    <property type="entry name" value="E3 UBIQUITIN-PROTEIN LIGASE PELLINO-RELATED"/>
    <property type="match status" value="1"/>
</dbReference>